<keyword evidence="4 7" id="KW-0812">Transmembrane</keyword>
<dbReference type="InterPro" id="IPR037066">
    <property type="entry name" value="Plug_dom_sf"/>
</dbReference>
<dbReference type="Proteomes" id="UP000283329">
    <property type="component" value="Unassembled WGS sequence"/>
</dbReference>
<comment type="subcellular location">
    <subcellularLocation>
        <location evidence="1 7">Cell outer membrane</location>
        <topology evidence="1 7">Multi-pass membrane protein</topology>
    </subcellularLocation>
</comment>
<keyword evidence="6 7" id="KW-0998">Cell outer membrane</keyword>
<dbReference type="Pfam" id="PF07715">
    <property type="entry name" value="Plug"/>
    <property type="match status" value="1"/>
</dbReference>
<dbReference type="EMBL" id="JAQNWR010000011">
    <property type="protein sequence ID" value="MDC2409376.1"/>
    <property type="molecule type" value="Genomic_DNA"/>
</dbReference>
<feature type="domain" description="TonB-dependent receptor plug" evidence="9">
    <location>
        <begin position="117"/>
        <end position="237"/>
    </location>
</feature>
<dbReference type="Pfam" id="PF13715">
    <property type="entry name" value="CarbopepD_reg_2"/>
    <property type="match status" value="1"/>
</dbReference>
<dbReference type="NCBIfam" id="TIGR04056">
    <property type="entry name" value="OMP_RagA_SusC"/>
    <property type="match status" value="1"/>
</dbReference>
<evidence type="ECO:0000313" key="11">
    <source>
        <dbReference type="EMBL" id="MDC7957674.1"/>
    </source>
</evidence>
<evidence type="ECO:0000259" key="9">
    <source>
        <dbReference type="Pfam" id="PF07715"/>
    </source>
</evidence>
<dbReference type="Proteomes" id="UP001215078">
    <property type="component" value="Unassembled WGS sequence"/>
</dbReference>
<dbReference type="InterPro" id="IPR008969">
    <property type="entry name" value="CarboxyPept-like_regulatory"/>
</dbReference>
<dbReference type="InterPro" id="IPR023996">
    <property type="entry name" value="TonB-dep_OMP_SusC/RagA"/>
</dbReference>
<dbReference type="Gene3D" id="2.60.40.1120">
    <property type="entry name" value="Carboxypeptidase-like, regulatory domain"/>
    <property type="match status" value="1"/>
</dbReference>
<keyword evidence="12" id="KW-0675">Receptor</keyword>
<name>A0A414XBH0_BACOV</name>
<evidence type="ECO:0000313" key="13">
    <source>
        <dbReference type="Proteomes" id="UP000283329"/>
    </source>
</evidence>
<keyword evidence="3 7" id="KW-1134">Transmembrane beta strand</keyword>
<dbReference type="Proteomes" id="UP001214017">
    <property type="component" value="Unassembled WGS sequence"/>
</dbReference>
<evidence type="ECO:0000256" key="7">
    <source>
        <dbReference type="PROSITE-ProRule" id="PRU01360"/>
    </source>
</evidence>
<dbReference type="InterPro" id="IPR023997">
    <property type="entry name" value="TonB-dep_OMP_SusC/RagA_CS"/>
</dbReference>
<protein>
    <submittedName>
        <fullName evidence="12">TonB-dependent receptor</fullName>
    </submittedName>
</protein>
<feature type="signal peptide" evidence="8">
    <location>
        <begin position="1"/>
        <end position="21"/>
    </location>
</feature>
<evidence type="ECO:0000256" key="5">
    <source>
        <dbReference type="ARBA" id="ARBA00023136"/>
    </source>
</evidence>
<dbReference type="GO" id="GO:0009279">
    <property type="term" value="C:cell outer membrane"/>
    <property type="evidence" value="ECO:0007669"/>
    <property type="project" value="UniProtKB-SubCell"/>
</dbReference>
<evidence type="ECO:0000256" key="4">
    <source>
        <dbReference type="ARBA" id="ARBA00022692"/>
    </source>
</evidence>
<evidence type="ECO:0000313" key="12">
    <source>
        <dbReference type="EMBL" id="RHH52846.1"/>
    </source>
</evidence>
<comment type="similarity">
    <text evidence="7">Belongs to the TonB-dependent receptor family.</text>
</comment>
<dbReference type="Gene3D" id="2.40.170.20">
    <property type="entry name" value="TonB-dependent receptor, beta-barrel domain"/>
    <property type="match status" value="1"/>
</dbReference>
<sequence length="1026" mass="114305">MKNKVLLFFIGVILCSMDLFAQERKISGIVKGENDQELIIGANVIIKGTRRGTVTNTHGKFTISVGQSDKELEISYVGMQKKTIKLEANKSSYVIELEEEYNSLEDVIVIGYGTQAKRDVIGSITTISSKDLDSNSGGNINTALQGKIPGMQIISTSGEPGAGSLIQIRGASSINGSSEPLYIIDGTPIESGNISSIDGDATFSPIAGINPNDIESIEVLKDAASAAIYGSRAANGIVIITTKGGNKFEKMAPVVTLSHTSSIVSISRKLDAMNAEQFRAAYKEARENNNQTAEQNWIVNPFHPYYNRTTDWQDVIFRTAYQTRNDISVRGGNNSFSYGVSAGYRDLKPVVVNTKYNQLNLRTNFLYKVGKRITGGTKVSFSNMNYTRILSSGSNNYSALRAALFTNPCFSPYDPLSGELVDWLGVREQRNPLAVATKVPIHFKRRWFTMNQYIQINLMKGLDLRVSVSGDISRTNQDSFMPKEFDSNTPARDNGKFRQSEGQTFLNENTLSYNGKFKSHRLNVVLGQSLQQDKTETITLNGNGYIDKSVITIQNASTYTNISRSESERALLSFFGRVSYDWKGRYLASATIRNDGSSRFGKNKRFGTFPSVSMGWRFSDEKFMNFAKGFLRDAKIRGSIGVTGNQTISNYAALGSYTASSNKYDGNVEILYNAMPNDIIGWEKTTQYNIGLDLSFFKGRVVFNADAYVKKTKDLLFDFPVSYYTGFSAVPRNYGSVENKGLEFLLETVNLTGRFKWKTSFNISMNRNKITELPNNEDIIIGNFSLGRVGEPMGVFYAHRALGVYSKDEDNVYILPNGQKDQIRKGASTGDPFKGGDMIWEDIDGNGVIDDNDRVIIGDPNPKFIGGMSNTFSYKGISLNIMMQWSYGNKVMNEFRRTRNAMRTTGNLGQDALARWKAQGDITNFPMIRYQDKMENFRPSSFNMEDGSFLRIKEVTLSYNIPRKWCKKAFLKSANVYISGTNLLTWSKYSGYDPEVNTATSAFIRGVDNGAFPKSRSYNLGVNLTF</sequence>
<evidence type="ECO:0000256" key="3">
    <source>
        <dbReference type="ARBA" id="ARBA00022452"/>
    </source>
</evidence>
<gene>
    <name evidence="12" type="ORF">DW206_02210</name>
    <name evidence="10" type="ORF">PO240_15990</name>
    <name evidence="11" type="ORF">PQ628_05560</name>
</gene>
<dbReference type="SUPFAM" id="SSF49464">
    <property type="entry name" value="Carboxypeptidase regulatory domain-like"/>
    <property type="match status" value="1"/>
</dbReference>
<evidence type="ECO:0000256" key="6">
    <source>
        <dbReference type="ARBA" id="ARBA00023237"/>
    </source>
</evidence>
<dbReference type="SUPFAM" id="SSF56935">
    <property type="entry name" value="Porins"/>
    <property type="match status" value="1"/>
</dbReference>
<evidence type="ECO:0000256" key="8">
    <source>
        <dbReference type="SAM" id="SignalP"/>
    </source>
</evidence>
<dbReference type="AlphaFoldDB" id="A0A414XBH0"/>
<keyword evidence="2 7" id="KW-0813">Transport</keyword>
<keyword evidence="5 7" id="KW-0472">Membrane</keyword>
<keyword evidence="8" id="KW-0732">Signal</keyword>
<dbReference type="NCBIfam" id="TIGR04057">
    <property type="entry name" value="SusC_RagA_signa"/>
    <property type="match status" value="1"/>
</dbReference>
<dbReference type="Gene3D" id="2.170.130.10">
    <property type="entry name" value="TonB-dependent receptor, plug domain"/>
    <property type="match status" value="1"/>
</dbReference>
<comment type="caution">
    <text evidence="12">The sequence shown here is derived from an EMBL/GenBank/DDBJ whole genome shotgun (WGS) entry which is preliminary data.</text>
</comment>
<evidence type="ECO:0000313" key="10">
    <source>
        <dbReference type="EMBL" id="MDC2409376.1"/>
    </source>
</evidence>
<dbReference type="InterPro" id="IPR036942">
    <property type="entry name" value="Beta-barrel_TonB_sf"/>
</dbReference>
<reference evidence="12 13" key="1">
    <citation type="submission" date="2018-08" db="EMBL/GenBank/DDBJ databases">
        <title>A genome reference for cultivated species of the human gut microbiota.</title>
        <authorList>
            <person name="Zou Y."/>
            <person name="Xue W."/>
            <person name="Luo G."/>
        </authorList>
    </citation>
    <scope>NUCLEOTIDE SEQUENCE [LARGE SCALE GENOMIC DNA]</scope>
    <source>
        <strain evidence="12 13">AM17-48</strain>
    </source>
</reference>
<organism evidence="12 13">
    <name type="scientific">Bacteroides ovatus</name>
    <dbReference type="NCBI Taxonomy" id="28116"/>
    <lineage>
        <taxon>Bacteria</taxon>
        <taxon>Pseudomonadati</taxon>
        <taxon>Bacteroidota</taxon>
        <taxon>Bacteroidia</taxon>
        <taxon>Bacteroidales</taxon>
        <taxon>Bacteroidaceae</taxon>
        <taxon>Bacteroides</taxon>
    </lineage>
</organism>
<dbReference type="EMBL" id="QRJR01000001">
    <property type="protein sequence ID" value="RHH52846.1"/>
    <property type="molecule type" value="Genomic_DNA"/>
</dbReference>
<accession>A0A414XBH0</accession>
<feature type="chain" id="PRO_5042714372" evidence="8">
    <location>
        <begin position="22"/>
        <end position="1026"/>
    </location>
</feature>
<evidence type="ECO:0000256" key="2">
    <source>
        <dbReference type="ARBA" id="ARBA00022448"/>
    </source>
</evidence>
<dbReference type="PROSITE" id="PS52016">
    <property type="entry name" value="TONB_DEPENDENT_REC_3"/>
    <property type="match status" value="1"/>
</dbReference>
<dbReference type="InterPro" id="IPR039426">
    <property type="entry name" value="TonB-dep_rcpt-like"/>
</dbReference>
<reference evidence="10" key="2">
    <citation type="submission" date="2022-10" db="EMBL/GenBank/DDBJ databases">
        <title>Human gut microbiome strain richness.</title>
        <authorList>
            <person name="Chen-Liaw A."/>
        </authorList>
    </citation>
    <scope>NUCLEOTIDE SEQUENCE</scope>
    <source>
        <strain evidence="10">F7_m1001271B151109d0_201107</strain>
        <strain evidence="11">RTP21484st1_H8_RTP21484_190118</strain>
    </source>
</reference>
<dbReference type="EMBL" id="JAQQPO010000005">
    <property type="protein sequence ID" value="MDC7957674.1"/>
    <property type="molecule type" value="Genomic_DNA"/>
</dbReference>
<dbReference type="InterPro" id="IPR012910">
    <property type="entry name" value="Plug_dom"/>
</dbReference>
<dbReference type="RefSeq" id="WP_004322269.1">
    <property type="nucleotide sequence ID" value="NZ_BAABYJ010000002.1"/>
</dbReference>
<evidence type="ECO:0000256" key="1">
    <source>
        <dbReference type="ARBA" id="ARBA00004571"/>
    </source>
</evidence>
<proteinExistence type="inferred from homology"/>